<proteinExistence type="predicted"/>
<dbReference type="Pfam" id="PF10698">
    <property type="entry name" value="DUF2505"/>
    <property type="match status" value="1"/>
</dbReference>
<accession>A0A3P1WYF3</accession>
<dbReference type="Proteomes" id="UP000280935">
    <property type="component" value="Unassembled WGS sequence"/>
</dbReference>
<evidence type="ECO:0000313" key="1">
    <source>
        <dbReference type="EMBL" id="RRD51106.1"/>
    </source>
</evidence>
<dbReference type="EMBL" id="RQYT01000002">
    <property type="protein sequence ID" value="RRD51106.1"/>
    <property type="molecule type" value="Genomic_DNA"/>
</dbReference>
<gene>
    <name evidence="1" type="ORF">EII35_01505</name>
</gene>
<name>A0A3P1WYF3_9ACTN</name>
<evidence type="ECO:0000313" key="2">
    <source>
        <dbReference type="Proteomes" id="UP000280935"/>
    </source>
</evidence>
<comment type="caution">
    <text evidence="1">The sequence shown here is derived from an EMBL/GenBank/DDBJ whole genome shotgun (WGS) entry which is preliminary data.</text>
</comment>
<dbReference type="InterPro" id="IPR019639">
    <property type="entry name" value="DUF2505"/>
</dbReference>
<protein>
    <submittedName>
        <fullName evidence="1">DUF2505 domain-containing protein</fullName>
    </submittedName>
</protein>
<organism evidence="1 2">
    <name type="scientific">Arachnia propionica</name>
    <dbReference type="NCBI Taxonomy" id="1750"/>
    <lineage>
        <taxon>Bacteria</taxon>
        <taxon>Bacillati</taxon>
        <taxon>Actinomycetota</taxon>
        <taxon>Actinomycetes</taxon>
        <taxon>Propionibacteriales</taxon>
        <taxon>Propionibacteriaceae</taxon>
        <taxon>Arachnia</taxon>
    </lineage>
</organism>
<dbReference type="AlphaFoldDB" id="A0A3P1WYF3"/>
<sequence length="175" mass="18735">MLIKEDTISRNGAILSAMKLNYSHEYHGSTDDVVALFRKPEFIEDVAKHAGALEHTVTVEGDTTHLRLTLPAPSAIAPFVGKGIKIAQSFAWGDPDEAGTRRGTVTVDVAGVPVAVEAQGLLSPNGENASTAQYEGDLEVKIPLVGKKVESQVEPMIKSAFAGIERRVNAWLTKS</sequence>
<dbReference type="OrthoDB" id="3266819at2"/>
<reference evidence="1 2" key="1">
    <citation type="submission" date="2018-11" db="EMBL/GenBank/DDBJ databases">
        <title>Genomes From Bacteria Associated with the Canine Oral Cavity: a Test Case for Automated Genome-Based Taxonomic Assignment.</title>
        <authorList>
            <person name="Coil D.A."/>
            <person name="Jospin G."/>
            <person name="Darling A.E."/>
            <person name="Wallis C."/>
            <person name="Davis I.J."/>
            <person name="Harris S."/>
            <person name="Eisen J.A."/>
            <person name="Holcombe L.J."/>
            <person name="O'Flynn C."/>
        </authorList>
    </citation>
    <scope>NUCLEOTIDE SEQUENCE [LARGE SCALE GENOMIC DNA]</scope>
    <source>
        <strain evidence="1 2">OH2822_COT-296</strain>
    </source>
</reference>